<evidence type="ECO:0000313" key="3">
    <source>
        <dbReference type="Proteomes" id="UP001054889"/>
    </source>
</evidence>
<accession>A0AAV5FXC3</accession>
<comment type="caution">
    <text evidence="2">The sequence shown here is derived from an EMBL/GenBank/DDBJ whole genome shotgun (WGS) entry which is preliminary data.</text>
</comment>
<gene>
    <name evidence="2" type="primary">gb29555</name>
    <name evidence="2" type="ORF">PR202_gb29555</name>
</gene>
<protein>
    <submittedName>
        <fullName evidence="2">Uncharacterized protein</fullName>
    </submittedName>
</protein>
<evidence type="ECO:0000256" key="1">
    <source>
        <dbReference type="SAM" id="SignalP"/>
    </source>
</evidence>
<dbReference type="Proteomes" id="UP001054889">
    <property type="component" value="Unassembled WGS sequence"/>
</dbReference>
<reference evidence="2" key="2">
    <citation type="submission" date="2021-12" db="EMBL/GenBank/DDBJ databases">
        <title>Resequencing data analysis of finger millet.</title>
        <authorList>
            <person name="Hatakeyama M."/>
            <person name="Aluri S."/>
            <person name="Balachadran M.T."/>
            <person name="Sivarajan S.R."/>
            <person name="Poveda L."/>
            <person name="Shimizu-Inatsugi R."/>
            <person name="Schlapbach R."/>
            <person name="Sreeman S.M."/>
            <person name="Shimizu K.K."/>
        </authorList>
    </citation>
    <scope>NUCLEOTIDE SEQUENCE</scope>
</reference>
<name>A0AAV5FXC3_ELECO</name>
<feature type="signal peptide" evidence="1">
    <location>
        <begin position="1"/>
        <end position="25"/>
    </location>
</feature>
<dbReference type="AlphaFoldDB" id="A0AAV5FXC3"/>
<dbReference type="EMBL" id="BQKI01000115">
    <property type="protein sequence ID" value="GJN40349.1"/>
    <property type="molecule type" value="Genomic_DNA"/>
</dbReference>
<reference evidence="2" key="1">
    <citation type="journal article" date="2018" name="DNA Res.">
        <title>Multiple hybrid de novo genome assembly of finger millet, an orphan allotetraploid crop.</title>
        <authorList>
            <person name="Hatakeyama M."/>
            <person name="Aluri S."/>
            <person name="Balachadran M.T."/>
            <person name="Sivarajan S.R."/>
            <person name="Patrignani A."/>
            <person name="Gruter S."/>
            <person name="Poveda L."/>
            <person name="Shimizu-Inatsugi R."/>
            <person name="Baeten J."/>
            <person name="Francoijs K.J."/>
            <person name="Nataraja K.N."/>
            <person name="Reddy Y.A.N."/>
            <person name="Phadnis S."/>
            <person name="Ravikumar R.L."/>
            <person name="Schlapbach R."/>
            <person name="Sreeman S.M."/>
            <person name="Shimizu K.K."/>
        </authorList>
    </citation>
    <scope>NUCLEOTIDE SEQUENCE</scope>
</reference>
<keyword evidence="3" id="KW-1185">Reference proteome</keyword>
<keyword evidence="1" id="KW-0732">Signal</keyword>
<organism evidence="2 3">
    <name type="scientific">Eleusine coracana subsp. coracana</name>
    <dbReference type="NCBI Taxonomy" id="191504"/>
    <lineage>
        <taxon>Eukaryota</taxon>
        <taxon>Viridiplantae</taxon>
        <taxon>Streptophyta</taxon>
        <taxon>Embryophyta</taxon>
        <taxon>Tracheophyta</taxon>
        <taxon>Spermatophyta</taxon>
        <taxon>Magnoliopsida</taxon>
        <taxon>Liliopsida</taxon>
        <taxon>Poales</taxon>
        <taxon>Poaceae</taxon>
        <taxon>PACMAD clade</taxon>
        <taxon>Chloridoideae</taxon>
        <taxon>Cynodonteae</taxon>
        <taxon>Eleusininae</taxon>
        <taxon>Eleusine</taxon>
    </lineage>
</organism>
<proteinExistence type="predicted"/>
<sequence length="61" mass="6495">MKRNTALALAAWLMMLAFFATTTTASLPCRCCWLVQQSKVTCGHACCGENCCPPSPPPSAC</sequence>
<feature type="chain" id="PRO_5043921390" evidence="1">
    <location>
        <begin position="26"/>
        <end position="61"/>
    </location>
</feature>
<evidence type="ECO:0000313" key="2">
    <source>
        <dbReference type="EMBL" id="GJN40349.1"/>
    </source>
</evidence>